<name>A0AAC9LLN4_9FLAO</name>
<feature type="compositionally biased region" description="Basic and acidic residues" evidence="1">
    <location>
        <begin position="195"/>
        <end position="205"/>
    </location>
</feature>
<dbReference type="EMBL" id="CP019352">
    <property type="protein sequence ID" value="APY01116.1"/>
    <property type="molecule type" value="Genomic_DNA"/>
</dbReference>
<feature type="compositionally biased region" description="Basic and acidic residues" evidence="1">
    <location>
        <begin position="161"/>
        <end position="187"/>
    </location>
</feature>
<evidence type="ECO:0000256" key="2">
    <source>
        <dbReference type="SAM" id="SignalP"/>
    </source>
</evidence>
<keyword evidence="4" id="KW-1185">Reference proteome</keyword>
<dbReference type="InterPro" id="IPR005901">
    <property type="entry name" value="GLPGLI"/>
</dbReference>
<evidence type="ECO:0000256" key="1">
    <source>
        <dbReference type="SAM" id="MobiDB-lite"/>
    </source>
</evidence>
<protein>
    <submittedName>
        <fullName evidence="3">Ribonuclease Z</fullName>
    </submittedName>
</protein>
<gene>
    <name evidence="3" type="ORF">BWR22_12625</name>
</gene>
<proteinExistence type="predicted"/>
<dbReference type="NCBIfam" id="TIGR01200">
    <property type="entry name" value="GLPGLI"/>
    <property type="match status" value="1"/>
</dbReference>
<reference evidence="3 4" key="1">
    <citation type="submission" date="2017-01" db="EMBL/GenBank/DDBJ databases">
        <title>Complete genome of Lacinutrix venerupis DOK2-8 isolated from seawater in Dokdo.</title>
        <authorList>
            <person name="Chi W.-J."/>
            <person name="Kim J.H."/>
        </authorList>
    </citation>
    <scope>NUCLEOTIDE SEQUENCE [LARGE SCALE GENOMIC DNA]</scope>
    <source>
        <strain evidence="3 4">DOK2-8</strain>
    </source>
</reference>
<feature type="region of interest" description="Disordered" evidence="1">
    <location>
        <begin position="159"/>
        <end position="209"/>
    </location>
</feature>
<accession>A0AAC9LLN4</accession>
<dbReference type="RefSeq" id="WP_076734020.1">
    <property type="nucleotide sequence ID" value="NZ_CP019352.1"/>
</dbReference>
<evidence type="ECO:0000313" key="4">
    <source>
        <dbReference type="Proteomes" id="UP000187506"/>
    </source>
</evidence>
<feature type="chain" id="PRO_5042282382" evidence="2">
    <location>
        <begin position="21"/>
        <end position="322"/>
    </location>
</feature>
<keyword evidence="2" id="KW-0732">Signal</keyword>
<sequence>MKLKALLTCVTLCLVSLSFAQDDFQGEATYMSKTTMDMENFGGREMSPERKKMIADRMKGMLEKTYVLTFNKSESMYVEDEKLDTPGGGRGMMMRMGMGSGTQYKDMKEGVLIEDKEFMGKQFLIKDNLEKLEWKMTGETKQIGQYMAMKAVAMKPVDQTDWTKMRRRGRDEDKKDDNKKDEAKGDRTVSAFGEAKAKDGEKTKDSSIVASTKKETTTITMDDIEIPKEEEVVAWYTMQIPVNNGPGEFWGLPGLILEINAGRTTILCSKIVMNPAEKKEIKKPTKGQEVTRAEYTEIVTKKMEEMRDMYGRGRGGRGGRGR</sequence>
<dbReference type="Proteomes" id="UP000187506">
    <property type="component" value="Chromosome"/>
</dbReference>
<dbReference type="AlphaFoldDB" id="A0AAC9LLN4"/>
<dbReference type="Pfam" id="PF09697">
    <property type="entry name" value="Porph_ging"/>
    <property type="match status" value="1"/>
</dbReference>
<evidence type="ECO:0000313" key="3">
    <source>
        <dbReference type="EMBL" id="APY01116.1"/>
    </source>
</evidence>
<dbReference type="KEGG" id="lvn:BWR22_12625"/>
<feature type="signal peptide" evidence="2">
    <location>
        <begin position="1"/>
        <end position="20"/>
    </location>
</feature>
<organism evidence="3 4">
    <name type="scientific">Lacinutrix venerupis</name>
    <dbReference type="NCBI Taxonomy" id="1486034"/>
    <lineage>
        <taxon>Bacteria</taxon>
        <taxon>Pseudomonadati</taxon>
        <taxon>Bacteroidota</taxon>
        <taxon>Flavobacteriia</taxon>
        <taxon>Flavobacteriales</taxon>
        <taxon>Flavobacteriaceae</taxon>
        <taxon>Lacinutrix</taxon>
    </lineage>
</organism>